<reference evidence="4 5" key="1">
    <citation type="journal article" date="2014" name="PLoS Genet.">
        <title>Phylogenetically driven sequencing of extremely halophilic archaea reveals strategies for static and dynamic osmo-response.</title>
        <authorList>
            <person name="Becker E.A."/>
            <person name="Seitzer P.M."/>
            <person name="Tritt A."/>
            <person name="Larsen D."/>
            <person name="Krusor M."/>
            <person name="Yao A.I."/>
            <person name="Wu D."/>
            <person name="Madern D."/>
            <person name="Eisen J.A."/>
            <person name="Darling A.E."/>
            <person name="Facciotti M.T."/>
        </authorList>
    </citation>
    <scope>NUCLEOTIDE SEQUENCE [LARGE SCALE GENOMIC DNA]</scope>
    <source>
        <strain evidence="4 5">100A6</strain>
    </source>
</reference>
<dbReference type="PATRIC" id="fig|1132509.6.peg.2125"/>
<feature type="transmembrane region" description="Helical" evidence="2">
    <location>
        <begin position="141"/>
        <end position="158"/>
    </location>
</feature>
<name>M0LY33_9EURY</name>
<protein>
    <recommendedName>
        <fullName evidence="3">DUF8215 domain-containing protein</fullName>
    </recommendedName>
</protein>
<feature type="transmembrane region" description="Helical" evidence="2">
    <location>
        <begin position="73"/>
        <end position="96"/>
    </location>
</feature>
<dbReference type="OrthoDB" id="211656at2157"/>
<dbReference type="AlphaFoldDB" id="M0LY33"/>
<keyword evidence="2" id="KW-0472">Membrane</keyword>
<evidence type="ECO:0000259" key="3">
    <source>
        <dbReference type="Pfam" id="PF26650"/>
    </source>
</evidence>
<feature type="domain" description="DUF8215" evidence="3">
    <location>
        <begin position="33"/>
        <end position="163"/>
    </location>
</feature>
<proteinExistence type="predicted"/>
<accession>M0LY33</accession>
<evidence type="ECO:0000313" key="4">
    <source>
        <dbReference type="EMBL" id="EMA38366.1"/>
    </source>
</evidence>
<comment type="caution">
    <text evidence="4">The sequence shown here is derived from an EMBL/GenBank/DDBJ whole genome shotgun (WGS) entry which is preliminary data.</text>
</comment>
<evidence type="ECO:0000256" key="2">
    <source>
        <dbReference type="SAM" id="Phobius"/>
    </source>
</evidence>
<sequence>MSSPPKAVDDPETRSDRRWTWGLHGPQMTEKNAYGRFLDDVVAAFAEVSIPGLPALWFLMYQGQPFGITDLKLAALATWTAMVLGVAAFRSGLFPTPGVGYDGWLAATPSLLLFRVPYYSLTIVVGGFLAGAVGTVLDQPALAVVAALLVAGGGLAAFPRVTEYFEGWLAEWNP</sequence>
<dbReference type="InterPro" id="IPR058528">
    <property type="entry name" value="DUF8215"/>
</dbReference>
<keyword evidence="5" id="KW-1185">Reference proteome</keyword>
<dbReference type="Proteomes" id="UP000011566">
    <property type="component" value="Unassembled WGS sequence"/>
</dbReference>
<feature type="region of interest" description="Disordered" evidence="1">
    <location>
        <begin position="1"/>
        <end position="20"/>
    </location>
</feature>
<dbReference type="EMBL" id="AOMB01000030">
    <property type="protein sequence ID" value="EMA38366.1"/>
    <property type="molecule type" value="Genomic_DNA"/>
</dbReference>
<dbReference type="Pfam" id="PF26650">
    <property type="entry name" value="DUF8215"/>
    <property type="match status" value="1"/>
</dbReference>
<evidence type="ECO:0000256" key="1">
    <source>
        <dbReference type="SAM" id="MobiDB-lite"/>
    </source>
</evidence>
<dbReference type="RefSeq" id="WP_007693228.1">
    <property type="nucleotide sequence ID" value="NZ_AJRK01000426.1"/>
</dbReference>
<feature type="transmembrane region" description="Helical" evidence="2">
    <location>
        <begin position="41"/>
        <end position="61"/>
    </location>
</feature>
<keyword evidence="2" id="KW-0812">Transmembrane</keyword>
<dbReference type="eggNOG" id="ENOG502N5DZ">
    <property type="taxonomic scope" value="Archaea"/>
</dbReference>
<gene>
    <name evidence="4" type="ORF">C447_09427</name>
</gene>
<feature type="transmembrane region" description="Helical" evidence="2">
    <location>
        <begin position="116"/>
        <end position="134"/>
    </location>
</feature>
<keyword evidence="2" id="KW-1133">Transmembrane helix</keyword>
<organism evidence="4 5">
    <name type="scientific">Halococcus hamelinensis 100A6</name>
    <dbReference type="NCBI Taxonomy" id="1132509"/>
    <lineage>
        <taxon>Archaea</taxon>
        <taxon>Methanobacteriati</taxon>
        <taxon>Methanobacteriota</taxon>
        <taxon>Stenosarchaea group</taxon>
        <taxon>Halobacteria</taxon>
        <taxon>Halobacteriales</taxon>
        <taxon>Halococcaceae</taxon>
        <taxon>Halococcus</taxon>
    </lineage>
</organism>
<evidence type="ECO:0000313" key="5">
    <source>
        <dbReference type="Proteomes" id="UP000011566"/>
    </source>
</evidence>
<feature type="compositionally biased region" description="Basic and acidic residues" evidence="1">
    <location>
        <begin position="7"/>
        <end position="19"/>
    </location>
</feature>